<dbReference type="InterPro" id="IPR006089">
    <property type="entry name" value="Acyl-CoA_DH_CS"/>
</dbReference>
<sequence length="390" mass="41552">MPDRAPQPVDRQLPTDEARDLISLVRDIAQHEIAPKAAEEEDSGHFPRDVFALLSESGLLGLPYDSEYGGGDQPYEVYLQVLEELATARMTVGLGVSVHSLSCHALAHYGTKEQQVEHLPAMLGGGLLGAYCLSEPSSGSDAASMRTKAVRDGDDWVLTGTKAWITHGGVADFYTVFARSGGEGTRGITAFLVPGDAEGLSAAVPEKKMGLKGSPTAQIHLDGVRISDDRRLGDEGQGFAIALSALDSGRLGIAACAIGVAQAALDEAVAYATGREQFGRRIADFQGLRFMLADMATQIEAGRALYLAAARLRDAGRPFSKQAAMAKLLCTDAAMKVTTDAVQVLGGYGYTADFPVERYMREAKVLQIVEGTNQIQRMVIARHLAGPDSR</sequence>
<dbReference type="InterPro" id="IPR013786">
    <property type="entry name" value="AcylCoA_DH/ox_N"/>
</dbReference>
<dbReference type="SUPFAM" id="SSF56645">
    <property type="entry name" value="Acyl-CoA dehydrogenase NM domain-like"/>
    <property type="match status" value="1"/>
</dbReference>
<dbReference type="PROSITE" id="PS00072">
    <property type="entry name" value="ACYL_COA_DH_1"/>
    <property type="match status" value="1"/>
</dbReference>
<dbReference type="Gene3D" id="1.20.140.10">
    <property type="entry name" value="Butyryl-CoA Dehydrogenase, subunit A, domain 3"/>
    <property type="match status" value="1"/>
</dbReference>
<evidence type="ECO:0000256" key="2">
    <source>
        <dbReference type="ARBA" id="ARBA00009347"/>
    </source>
</evidence>
<dbReference type="InterPro" id="IPR006091">
    <property type="entry name" value="Acyl-CoA_Oxase/DH_mid-dom"/>
</dbReference>
<dbReference type="Pfam" id="PF00441">
    <property type="entry name" value="Acyl-CoA_dh_1"/>
    <property type="match status" value="1"/>
</dbReference>
<dbReference type="InterPro" id="IPR036250">
    <property type="entry name" value="AcylCo_DH-like_C"/>
</dbReference>
<proteinExistence type="inferred from homology"/>
<accession>A0A6G4V2Z5</accession>
<evidence type="ECO:0000256" key="5">
    <source>
        <dbReference type="ARBA" id="ARBA00023002"/>
    </source>
</evidence>
<dbReference type="InterPro" id="IPR046373">
    <property type="entry name" value="Acyl-CoA_Oxase/DH_mid-dom_sf"/>
</dbReference>
<reference evidence="10 11" key="1">
    <citation type="submission" date="2020-02" db="EMBL/GenBank/DDBJ databases">
        <title>Whole-genome analyses of novel actinobacteria.</title>
        <authorList>
            <person name="Sahin N."/>
            <person name="Gencbay T."/>
        </authorList>
    </citation>
    <scope>NUCLEOTIDE SEQUENCE [LARGE SCALE GENOMIC DNA]</scope>
    <source>
        <strain evidence="10 11">HC44</strain>
    </source>
</reference>
<dbReference type="InterPro" id="IPR037069">
    <property type="entry name" value="AcylCoA_DH/ox_N_sf"/>
</dbReference>
<dbReference type="Gene3D" id="1.10.540.10">
    <property type="entry name" value="Acyl-CoA dehydrogenase/oxidase, N-terminal domain"/>
    <property type="match status" value="1"/>
</dbReference>
<dbReference type="PANTHER" id="PTHR43884:SF12">
    <property type="entry name" value="ISOVALERYL-COA DEHYDROGENASE, MITOCHONDRIAL-RELATED"/>
    <property type="match status" value="1"/>
</dbReference>
<protein>
    <submittedName>
        <fullName evidence="10">Acyl-CoA dehydrogenase</fullName>
    </submittedName>
</protein>
<dbReference type="SUPFAM" id="SSF47203">
    <property type="entry name" value="Acyl-CoA dehydrogenase C-terminal domain-like"/>
    <property type="match status" value="1"/>
</dbReference>
<dbReference type="Pfam" id="PF02770">
    <property type="entry name" value="Acyl-CoA_dh_M"/>
    <property type="match status" value="1"/>
</dbReference>
<feature type="domain" description="Acyl-CoA oxidase/dehydrogenase middle" evidence="8">
    <location>
        <begin position="130"/>
        <end position="224"/>
    </location>
</feature>
<feature type="domain" description="Acyl-CoA dehydrogenase/oxidase C-terminal" evidence="7">
    <location>
        <begin position="236"/>
        <end position="384"/>
    </location>
</feature>
<dbReference type="GO" id="GO:0003995">
    <property type="term" value="F:acyl-CoA dehydrogenase activity"/>
    <property type="evidence" value="ECO:0007669"/>
    <property type="project" value="InterPro"/>
</dbReference>
<keyword evidence="3 6" id="KW-0285">Flavoprotein</keyword>
<evidence type="ECO:0000259" key="8">
    <source>
        <dbReference type="Pfam" id="PF02770"/>
    </source>
</evidence>
<dbReference type="InterPro" id="IPR009100">
    <property type="entry name" value="AcylCoA_DH/oxidase_NM_dom_sf"/>
</dbReference>
<dbReference type="Proteomes" id="UP000472335">
    <property type="component" value="Unassembled WGS sequence"/>
</dbReference>
<comment type="cofactor">
    <cofactor evidence="1 6">
        <name>FAD</name>
        <dbReference type="ChEBI" id="CHEBI:57692"/>
    </cofactor>
</comment>
<dbReference type="GO" id="GO:0050660">
    <property type="term" value="F:flavin adenine dinucleotide binding"/>
    <property type="evidence" value="ECO:0007669"/>
    <property type="project" value="InterPro"/>
</dbReference>
<dbReference type="FunFam" id="1.20.140.10:FF:000004">
    <property type="entry name" value="Acyl-CoA dehydrogenase FadE25"/>
    <property type="match status" value="1"/>
</dbReference>
<comment type="similarity">
    <text evidence="2 6">Belongs to the acyl-CoA dehydrogenase family.</text>
</comment>
<keyword evidence="11" id="KW-1185">Reference proteome</keyword>
<dbReference type="RefSeq" id="WP_165257710.1">
    <property type="nucleotide sequence ID" value="NZ_JAAKZY010000027.1"/>
</dbReference>
<evidence type="ECO:0000313" key="11">
    <source>
        <dbReference type="Proteomes" id="UP000472335"/>
    </source>
</evidence>
<evidence type="ECO:0000256" key="4">
    <source>
        <dbReference type="ARBA" id="ARBA00022827"/>
    </source>
</evidence>
<dbReference type="FunFam" id="2.40.110.10:FF:000001">
    <property type="entry name" value="Acyl-CoA dehydrogenase, mitochondrial"/>
    <property type="match status" value="1"/>
</dbReference>
<evidence type="ECO:0000256" key="3">
    <source>
        <dbReference type="ARBA" id="ARBA00022630"/>
    </source>
</evidence>
<comment type="caution">
    <text evidence="10">The sequence shown here is derived from an EMBL/GenBank/DDBJ whole genome shotgun (WGS) entry which is preliminary data.</text>
</comment>
<organism evidence="10 11">
    <name type="scientific">Streptomyces scabichelini</name>
    <dbReference type="NCBI Taxonomy" id="2711217"/>
    <lineage>
        <taxon>Bacteria</taxon>
        <taxon>Bacillati</taxon>
        <taxon>Actinomycetota</taxon>
        <taxon>Actinomycetes</taxon>
        <taxon>Kitasatosporales</taxon>
        <taxon>Streptomycetaceae</taxon>
        <taxon>Streptomyces</taxon>
    </lineage>
</organism>
<dbReference type="InterPro" id="IPR009075">
    <property type="entry name" value="AcylCo_DH/oxidase_C"/>
</dbReference>
<evidence type="ECO:0000259" key="7">
    <source>
        <dbReference type="Pfam" id="PF00441"/>
    </source>
</evidence>
<dbReference type="PROSITE" id="PS00073">
    <property type="entry name" value="ACYL_COA_DH_2"/>
    <property type="match status" value="1"/>
</dbReference>
<evidence type="ECO:0000256" key="1">
    <source>
        <dbReference type="ARBA" id="ARBA00001974"/>
    </source>
</evidence>
<dbReference type="AlphaFoldDB" id="A0A6G4V2Z5"/>
<gene>
    <name evidence="10" type="ORF">G5C60_11425</name>
</gene>
<dbReference type="PIRSF" id="PIRSF016578">
    <property type="entry name" value="HsaA"/>
    <property type="match status" value="1"/>
</dbReference>
<evidence type="ECO:0000313" key="10">
    <source>
        <dbReference type="EMBL" id="NGO08233.1"/>
    </source>
</evidence>
<dbReference type="Pfam" id="PF02771">
    <property type="entry name" value="Acyl-CoA_dh_N"/>
    <property type="match status" value="1"/>
</dbReference>
<dbReference type="Gene3D" id="2.40.110.10">
    <property type="entry name" value="Butyryl-CoA Dehydrogenase, subunit A, domain 2"/>
    <property type="match status" value="1"/>
</dbReference>
<dbReference type="PANTHER" id="PTHR43884">
    <property type="entry name" value="ACYL-COA DEHYDROGENASE"/>
    <property type="match status" value="1"/>
</dbReference>
<evidence type="ECO:0000259" key="9">
    <source>
        <dbReference type="Pfam" id="PF02771"/>
    </source>
</evidence>
<name>A0A6G4V2Z5_9ACTN</name>
<keyword evidence="5 6" id="KW-0560">Oxidoreductase</keyword>
<dbReference type="EMBL" id="JAAKZY010000027">
    <property type="protein sequence ID" value="NGO08233.1"/>
    <property type="molecule type" value="Genomic_DNA"/>
</dbReference>
<feature type="domain" description="Acyl-CoA dehydrogenase/oxidase N-terminal" evidence="9">
    <location>
        <begin position="15"/>
        <end position="125"/>
    </location>
</feature>
<evidence type="ECO:0000256" key="6">
    <source>
        <dbReference type="RuleBase" id="RU362125"/>
    </source>
</evidence>
<keyword evidence="4 6" id="KW-0274">FAD</keyword>